<dbReference type="PANTHER" id="PTHR22767:SF3">
    <property type="entry name" value="N-ALPHA-ACETYLTRANSFERASE 25, NATB AUXILIARY SUBUNIT"/>
    <property type="match status" value="1"/>
</dbReference>
<reference evidence="2" key="1">
    <citation type="submission" date="2022-06" db="EMBL/GenBank/DDBJ databases">
        <authorList>
            <consortium name="SYNGENTA / RWTH Aachen University"/>
        </authorList>
    </citation>
    <scope>NUCLEOTIDE SEQUENCE</scope>
</reference>
<protein>
    <submittedName>
        <fullName evidence="2">N-acetyltransferase B complex non catalytic subunit-domain-containing protein</fullName>
    </submittedName>
</protein>
<gene>
    <name evidence="2" type="ORF">PPACK8108_LOCUS201</name>
</gene>
<comment type="caution">
    <text evidence="2">The sequence shown here is derived from an EMBL/GenBank/DDBJ whole genome shotgun (WGS) entry which is preliminary data.</text>
</comment>
<name>A0AAV0ADL2_PHAPC</name>
<dbReference type="InterPro" id="IPR019183">
    <property type="entry name" value="NAA25_NatB_aux_su"/>
</dbReference>
<evidence type="ECO:0000256" key="1">
    <source>
        <dbReference type="ARBA" id="ARBA00006298"/>
    </source>
</evidence>
<organism evidence="2 3">
    <name type="scientific">Phakopsora pachyrhizi</name>
    <name type="common">Asian soybean rust disease fungus</name>
    <dbReference type="NCBI Taxonomy" id="170000"/>
    <lineage>
        <taxon>Eukaryota</taxon>
        <taxon>Fungi</taxon>
        <taxon>Dikarya</taxon>
        <taxon>Basidiomycota</taxon>
        <taxon>Pucciniomycotina</taxon>
        <taxon>Pucciniomycetes</taxon>
        <taxon>Pucciniales</taxon>
        <taxon>Phakopsoraceae</taxon>
        <taxon>Phakopsora</taxon>
    </lineage>
</organism>
<dbReference type="PANTHER" id="PTHR22767">
    <property type="entry name" value="N-TERMINAL ACETYLTRANSFERASE-RELATED"/>
    <property type="match status" value="1"/>
</dbReference>
<sequence>MYYRFISTLSDRLYQQRNPDLSILIPIIDLIKQRQFFLALRLCDHLIGLNNELYSIHAIKSYVLYLSNCSKQALEIYNKLSKDPKGPANFDPDYVHFISFTLISTGQQESLLKLYEVASGSIFNSSNEIVTQHAFLALAELGRPKEQQQIALKLHKAFPENTRYLYWALISLILQMPDPNNQSTIDPKHSLLFSIAHRFLKTLLNQKSSMKRKNKDNKNHQNFSPFSMNSYEFIDNTSSSLLEIQNEFWVIVKVLELIGGWKPAALDPKRLVGVGGLSYDVKLFNSDVSPPKAKCKATDRQSLSSKQGRLNVKHRSKALKIGRTPSWKPLIADGSAVPQSLKLVRQDYLDLFDSDLGKDLRGRFLGLELMWRDRASEWANPEGLIELISRMIFALFNGDRNWHTMITINKALINLMRLDSATGGQLKDEVYKLFESLDSDQRLEGGSERGYSLALIDLENRLREGNFDGKTIEMGERLNDFVLDYFKSFSEKTCLFDDLAGYLRTNMTFKEVEQLIAMVEKSYEEDEIGGDQKKMTDLLLCKKINKEKLCRVLELTSTASDDEDRNATSYLIDYFKYLHLGEGLPSTSLQPADDLMILVSQALISKWTTPNGSSDDLYMAAYLLEICLSKSAHRYHARTILIRLYKFLGNFSKALKHVSELGIKHVQHETLDYLWSERCSNLVRDGDQGIGIDGDGDRNSLAEEEEEEGFTLAADIFNGSIGVYEKAENDVSRWTSISYLESNYIKVEDLHRFKNRCKGSIQKNVLRLEIVQMESIRWAFTVANVKSAEGDAKCLYEKDSEIKRVWVDQSRDVCCSVIKDCLNVCLYDNRDFSVIKNLQRLDCEGVESQTGLGPSVGGKWLLVVGMTYFKVLNTVKTVEGLEEKLSQIDDSETNFFDECTKYEVDLYRFSKGLSEFVRSDNKENGTADKEKIENVDKVMIGFFKSLERDLKSLKEEGSVEELNNNDSKNNDKAINDNGIDKLLNERVKVVKRKRKYTDEYKVLEIVRSACKVNLSNFFFQNKS</sequence>
<evidence type="ECO:0000313" key="3">
    <source>
        <dbReference type="Proteomes" id="UP001153365"/>
    </source>
</evidence>
<dbReference type="AlphaFoldDB" id="A0AAV0ADL2"/>
<accession>A0AAV0ADL2</accession>
<evidence type="ECO:0000313" key="2">
    <source>
        <dbReference type="EMBL" id="CAH7665907.1"/>
    </source>
</evidence>
<comment type="similarity">
    <text evidence="1">Belongs to the MDM20/NAA25 family.</text>
</comment>
<keyword evidence="3" id="KW-1185">Reference proteome</keyword>
<dbReference type="Proteomes" id="UP001153365">
    <property type="component" value="Unassembled WGS sequence"/>
</dbReference>
<dbReference type="GO" id="GO:0031416">
    <property type="term" value="C:NatB complex"/>
    <property type="evidence" value="ECO:0007669"/>
    <property type="project" value="TreeGrafter"/>
</dbReference>
<dbReference type="EMBL" id="CALTRL010000014">
    <property type="protein sequence ID" value="CAH7665907.1"/>
    <property type="molecule type" value="Genomic_DNA"/>
</dbReference>
<dbReference type="Pfam" id="PF09797">
    <property type="entry name" value="NatB_MDM20"/>
    <property type="match status" value="1"/>
</dbReference>
<proteinExistence type="inferred from homology"/>